<dbReference type="Pfam" id="PF05050">
    <property type="entry name" value="Methyltransf_21"/>
    <property type="match status" value="1"/>
</dbReference>
<dbReference type="Gene3D" id="3.40.50.150">
    <property type="entry name" value="Vaccinia Virus protein VP39"/>
    <property type="match status" value="1"/>
</dbReference>
<dbReference type="OrthoDB" id="9812600at2"/>
<keyword evidence="2" id="KW-0808">Transferase</keyword>
<dbReference type="NCBIfam" id="TIGR01444">
    <property type="entry name" value="fkbM_fam"/>
    <property type="match status" value="1"/>
</dbReference>
<accession>A0A212TJR4</accession>
<evidence type="ECO:0000259" key="1">
    <source>
        <dbReference type="Pfam" id="PF05050"/>
    </source>
</evidence>
<dbReference type="AlphaFoldDB" id="A0A212TJR4"/>
<dbReference type="Proteomes" id="UP000198131">
    <property type="component" value="Unassembled WGS sequence"/>
</dbReference>
<dbReference type="EMBL" id="FYEW01000001">
    <property type="protein sequence ID" value="SNC66076.1"/>
    <property type="molecule type" value="Genomic_DNA"/>
</dbReference>
<dbReference type="InterPro" id="IPR006342">
    <property type="entry name" value="FkbM_mtfrase"/>
</dbReference>
<dbReference type="PANTHER" id="PTHR34203:SF15">
    <property type="entry name" value="SLL1173 PROTEIN"/>
    <property type="match status" value="1"/>
</dbReference>
<gene>
    <name evidence="2" type="ORF">SAMN06265337_1489</name>
</gene>
<dbReference type="PANTHER" id="PTHR34203">
    <property type="entry name" value="METHYLTRANSFERASE, FKBM FAMILY PROTEIN"/>
    <property type="match status" value="1"/>
</dbReference>
<dbReference type="RefSeq" id="WP_088842721.1">
    <property type="nucleotide sequence ID" value="NZ_FYEW01000001.1"/>
</dbReference>
<dbReference type="SUPFAM" id="SSF53335">
    <property type="entry name" value="S-adenosyl-L-methionine-dependent methyltransferases"/>
    <property type="match status" value="1"/>
</dbReference>
<reference evidence="3" key="1">
    <citation type="submission" date="2017-06" db="EMBL/GenBank/DDBJ databases">
        <authorList>
            <person name="Varghese N."/>
            <person name="Submissions S."/>
        </authorList>
    </citation>
    <scope>NUCLEOTIDE SEQUENCE [LARGE SCALE GENOMIC DNA]</scope>
    <source>
        <strain evidence="3">DSM 11116</strain>
    </source>
</reference>
<dbReference type="GO" id="GO:0032259">
    <property type="term" value="P:methylation"/>
    <property type="evidence" value="ECO:0007669"/>
    <property type="project" value="UniProtKB-KW"/>
</dbReference>
<keyword evidence="2" id="KW-0489">Methyltransferase</keyword>
<dbReference type="GO" id="GO:0008168">
    <property type="term" value="F:methyltransferase activity"/>
    <property type="evidence" value="ECO:0007669"/>
    <property type="project" value="UniProtKB-KW"/>
</dbReference>
<proteinExistence type="predicted"/>
<dbReference type="InterPro" id="IPR029063">
    <property type="entry name" value="SAM-dependent_MTases_sf"/>
</dbReference>
<name>A0A212TJR4_9BACT</name>
<organism evidence="2 3">
    <name type="scientific">Hymenobacter gelipurpurascens</name>
    <dbReference type="NCBI Taxonomy" id="89968"/>
    <lineage>
        <taxon>Bacteria</taxon>
        <taxon>Pseudomonadati</taxon>
        <taxon>Bacteroidota</taxon>
        <taxon>Cytophagia</taxon>
        <taxon>Cytophagales</taxon>
        <taxon>Hymenobacteraceae</taxon>
        <taxon>Hymenobacter</taxon>
    </lineage>
</organism>
<protein>
    <submittedName>
        <fullName evidence="2">Methyltransferase, FkbM family</fullName>
    </submittedName>
</protein>
<feature type="domain" description="Methyltransferase FkbM" evidence="1">
    <location>
        <begin position="100"/>
        <end position="266"/>
    </location>
</feature>
<evidence type="ECO:0000313" key="3">
    <source>
        <dbReference type="Proteomes" id="UP000198131"/>
    </source>
</evidence>
<dbReference type="InterPro" id="IPR052514">
    <property type="entry name" value="SAM-dependent_MTase"/>
</dbReference>
<sequence length="302" mass="33719">MNPLLQQLDQVENLANATKWHRLLHAPGKYLYAIGFRQLVYARTKKGLVKQVNTFFGVPMQVVLPAGTDIYLTGGKSHSSEIRLARFLINTLQPGDTFLDVGGHFGYFALLASRLVGQSGRVLAYEASRSTYAVLAENVKGKANIEAINQAVSDKQETISFYEFPVLYNEFNSMDVAQFAGEKWFKEFKPTRIDIPATRIDDVLATTNREPAVIKIDVEGAELKVIGGAADSLRRLRPFVVMEYLEPKRHNAEHQKAVTLLQELGYAAHSLDAAGQPVPCADLDAFLVQHNYDSDNFVFIKR</sequence>
<evidence type="ECO:0000313" key="2">
    <source>
        <dbReference type="EMBL" id="SNC66076.1"/>
    </source>
</evidence>
<keyword evidence="3" id="KW-1185">Reference proteome</keyword>